<name>A0A1T5KK79_9GAMM</name>
<organism evidence="1 2">
    <name type="scientific">Pseudoxanthomonas indica</name>
    <dbReference type="NCBI Taxonomy" id="428993"/>
    <lineage>
        <taxon>Bacteria</taxon>
        <taxon>Pseudomonadati</taxon>
        <taxon>Pseudomonadota</taxon>
        <taxon>Gammaproteobacteria</taxon>
        <taxon>Lysobacterales</taxon>
        <taxon>Lysobacteraceae</taxon>
        <taxon>Pseudoxanthomonas</taxon>
    </lineage>
</organism>
<dbReference type="AlphaFoldDB" id="A0A1T5KK79"/>
<dbReference type="Proteomes" id="UP000190341">
    <property type="component" value="Unassembled WGS sequence"/>
</dbReference>
<proteinExistence type="predicted"/>
<gene>
    <name evidence="1" type="ORF">SAMN06296058_1784</name>
</gene>
<keyword evidence="2" id="KW-1185">Reference proteome</keyword>
<evidence type="ECO:0000313" key="2">
    <source>
        <dbReference type="Proteomes" id="UP000190341"/>
    </source>
</evidence>
<dbReference type="EMBL" id="FUZV01000001">
    <property type="protein sequence ID" value="SKC64164.1"/>
    <property type="molecule type" value="Genomic_DNA"/>
</dbReference>
<reference evidence="1 2" key="1">
    <citation type="submission" date="2017-02" db="EMBL/GenBank/DDBJ databases">
        <authorList>
            <person name="Peterson S.W."/>
        </authorList>
    </citation>
    <scope>NUCLEOTIDE SEQUENCE [LARGE SCALE GENOMIC DNA]</scope>
    <source>
        <strain evidence="1 2">P15</strain>
    </source>
</reference>
<dbReference type="STRING" id="428993.SAMN06296058_1784"/>
<accession>A0A1T5KK79</accession>
<evidence type="ECO:0000313" key="1">
    <source>
        <dbReference type="EMBL" id="SKC64164.1"/>
    </source>
</evidence>
<protein>
    <submittedName>
        <fullName evidence="1">Uncharacterized protein</fullName>
    </submittedName>
</protein>
<sequence length="166" mass="17457">MLCCLALALTACKKSADEALAEAAIKGATGHDVSVDKDGEEVTIKTDDGDMKISGGQSATLPASFPQDVFLPGKYSVESVVEMNSTQLIALSTEGDVAKLYADARARMEKEGWTQTMAMQGSAHDGLLAYEKGDRKATVSFNAEPDTQTVAVGLQIIGPEQKTAVN</sequence>